<dbReference type="AlphaFoldDB" id="K5WRG1"/>
<evidence type="ECO:0000313" key="2">
    <source>
        <dbReference type="EMBL" id="EKM73343.1"/>
    </source>
</evidence>
<protein>
    <submittedName>
        <fullName evidence="2">Uncharacterized protein</fullName>
    </submittedName>
</protein>
<accession>K5WRG1</accession>
<reference evidence="3" key="1">
    <citation type="journal article" date="2012" name="Proc. Natl. Acad. Sci. U.S.A.">
        <title>Genome sequence of the button mushroom Agaricus bisporus reveals mechanisms governing adaptation to a humic-rich ecological niche.</title>
        <authorList>
            <person name="Morin E."/>
            <person name="Kohler A."/>
            <person name="Baker A.R."/>
            <person name="Foulongne-Oriol M."/>
            <person name="Lombard V."/>
            <person name="Nagy L.G."/>
            <person name="Ohm R.A."/>
            <person name="Patyshakuliyeva A."/>
            <person name="Brun A."/>
            <person name="Aerts A.L."/>
            <person name="Bailey A.M."/>
            <person name="Billette C."/>
            <person name="Coutinho P.M."/>
            <person name="Deakin G."/>
            <person name="Doddapaneni H."/>
            <person name="Floudas D."/>
            <person name="Grimwood J."/>
            <person name="Hilden K."/>
            <person name="Kuees U."/>
            <person name="LaButti K.M."/>
            <person name="Lapidus A."/>
            <person name="Lindquist E.A."/>
            <person name="Lucas S.M."/>
            <person name="Murat C."/>
            <person name="Riley R.W."/>
            <person name="Salamov A.A."/>
            <person name="Schmutz J."/>
            <person name="Subramanian V."/>
            <person name="Woesten H.A.B."/>
            <person name="Xu J."/>
            <person name="Eastwood D.C."/>
            <person name="Foster G.D."/>
            <person name="Sonnenberg A.S."/>
            <person name="Cullen D."/>
            <person name="de Vries R.P."/>
            <person name="Lundell T."/>
            <person name="Hibbett D.S."/>
            <person name="Henrissat B."/>
            <person name="Burton K.S."/>
            <person name="Kerrigan R.W."/>
            <person name="Challen M.P."/>
            <person name="Grigoriev I.V."/>
            <person name="Martin F."/>
        </authorList>
    </citation>
    <scope>NUCLEOTIDE SEQUENCE [LARGE SCALE GENOMIC DNA]</scope>
    <source>
        <strain evidence="3">JB137-S8 / ATCC MYA-4627 / FGSC 10392</strain>
    </source>
</reference>
<keyword evidence="3" id="KW-1185">Reference proteome</keyword>
<sequence>MPFLPLEKISDHGKEIPLESDDEDAKANAEDDEPSNLYMSKSTVVLEMLKFEVDMDVDITSYRLIYLLLPTLRRIYRG</sequence>
<feature type="compositionally biased region" description="Basic and acidic residues" evidence="1">
    <location>
        <begin position="8"/>
        <end position="17"/>
    </location>
</feature>
<dbReference type="RefSeq" id="XP_007336018.1">
    <property type="nucleotide sequence ID" value="XM_007335956.1"/>
</dbReference>
<feature type="compositionally biased region" description="Acidic residues" evidence="1">
    <location>
        <begin position="18"/>
        <end position="34"/>
    </location>
</feature>
<evidence type="ECO:0000256" key="1">
    <source>
        <dbReference type="SAM" id="MobiDB-lite"/>
    </source>
</evidence>
<feature type="region of interest" description="Disordered" evidence="1">
    <location>
        <begin position="1"/>
        <end position="34"/>
    </location>
</feature>
<name>K5WRG1_AGABU</name>
<dbReference type="HOGENOM" id="CLU_2621470_0_0_1"/>
<dbReference type="KEGG" id="abp:AGABI1DRAFT135004"/>
<dbReference type="GeneID" id="18828437"/>
<dbReference type="EMBL" id="JH972958">
    <property type="protein sequence ID" value="EKM73343.1"/>
    <property type="molecule type" value="Genomic_DNA"/>
</dbReference>
<proteinExistence type="predicted"/>
<dbReference type="InParanoid" id="K5WRG1"/>
<dbReference type="Proteomes" id="UP000008493">
    <property type="component" value="Unassembled WGS sequence"/>
</dbReference>
<organism evidence="2 3">
    <name type="scientific">Agaricus bisporus var. burnettii (strain JB137-S8 / ATCC MYA-4627 / FGSC 10392)</name>
    <name type="common">White button mushroom</name>
    <dbReference type="NCBI Taxonomy" id="597362"/>
    <lineage>
        <taxon>Eukaryota</taxon>
        <taxon>Fungi</taxon>
        <taxon>Dikarya</taxon>
        <taxon>Basidiomycota</taxon>
        <taxon>Agaricomycotina</taxon>
        <taxon>Agaricomycetes</taxon>
        <taxon>Agaricomycetidae</taxon>
        <taxon>Agaricales</taxon>
        <taxon>Agaricineae</taxon>
        <taxon>Agaricaceae</taxon>
        <taxon>Agaricus</taxon>
    </lineage>
</organism>
<gene>
    <name evidence="2" type="ORF">AGABI1DRAFT_135004</name>
</gene>
<evidence type="ECO:0000313" key="3">
    <source>
        <dbReference type="Proteomes" id="UP000008493"/>
    </source>
</evidence>